<dbReference type="SUPFAM" id="SSF52047">
    <property type="entry name" value="RNI-like"/>
    <property type="match status" value="1"/>
</dbReference>
<proteinExistence type="predicted"/>
<feature type="region of interest" description="Disordered" evidence="1">
    <location>
        <begin position="1044"/>
        <end position="1094"/>
    </location>
</feature>
<dbReference type="PANTHER" id="PTHR24112:SF66">
    <property type="entry name" value="LEUCINE-RICH REPEAT, ISOFORM F"/>
    <property type="match status" value="1"/>
</dbReference>
<sequence length="1152" mass="131654">MNLDKFSDKSFTGFEAKTINKAFFRSQRPFHYAFHSDIKFNKKDYKKATIALMPHFVGIFLDRKTGLELYRKFHISEIILIAVQTDEYVLIKTQGDKLVCYSKGMIKFAQLLYRNIYLSFSLGNGKNYVELRSNDPEIFPNINLKTSPSQCFQLSYFAYCTAHEMKYDQEFVRYIHSLFLADCPIIDISMVEPKYYSSLYSLKYSRFFTGLCLKDYCCPDALKFFSQLIATNDRIRIIHFSNCKMKNGIKELAKSSKKVGNFAVNYWDLSGNKFDDFDYFANVIENSTEPIYYLNVNNCSISPDTAEIFLSALSDFQYIRKLKFLSISGIGLDTNESIKAFKKFLKISELNYLDIGSLPDASHALHVLQNVNPSLKTLVLKNSLFDKNSASALISFLKYTKTLRELDISGTGMRLETICNIIRVISENSSLKSFSLHLDSLKLNGESLKTIINSFQSGDYKLSKWKSLSFASNDLDMKDLSCLLHFFKKLTRIQNINLDFNFDSSMVDIGQKLCDLIFLDSITSISLAGNTNHDLKNELIVFLEQLVENPNILTHLNISGNSLKSKGISLLKQFVKSSKDLISLNAENVGFSTHEKVKSFLNVVNDCQNLIHFPFPIEDASKIYFTSDEKDILSILDNLNARSSQIINRHRLNKNLTCQLPFEVPQDVENYLADLISQKSKKSSNKIKLHSMICEIFGLPLPFQQIGESPEDGGDVIEKNYGKLKVYCAKSISEYVKESNANYLPVFGPTLNEYIEGENVLKSSKRHSKSQSENDGKGHKNRVMFDNDDTKQGKHNTSLNTVEATRLKTRNVDPYSLDKLVDTDLIDKSKLRKSGFVRQAPPLHSRTRTPSPKMSRKYDNPEYHEYNPTGIDPNEIVARNIEFDEDFDEPAQSYQKSQSYQKQQYQKSQSTKVLAKPIKSQKNYQYDDDIYDDNANKNRNNTNNLPNNNNSSNKYDSDSDSDRPIKRKNHQNYFYENVNQNFNQNTSKSMSKNPPNKKIASPPLPLLQIGSSSSSSSDDDGEPVMKQLPVSSIQPIFSDSLKVVSPDNEPLRKKKSSNRFSSSRHHSVSYRREISSSSSSPFEDEENREPLKKVKPKFEADDIYKVSQLKRPPHLANAQAALDYAYDIMLAEEQSELENKKKAKIPKPDNMK</sequence>
<dbReference type="Gene3D" id="3.80.10.10">
    <property type="entry name" value="Ribonuclease Inhibitor"/>
    <property type="match status" value="1"/>
</dbReference>
<evidence type="ECO:0000313" key="3">
    <source>
        <dbReference type="Proteomes" id="UP000179807"/>
    </source>
</evidence>
<dbReference type="GeneID" id="94842430"/>
<feature type="compositionally biased region" description="Low complexity" evidence="1">
    <location>
        <begin position="892"/>
        <end position="910"/>
    </location>
</feature>
<evidence type="ECO:0008006" key="4">
    <source>
        <dbReference type="Google" id="ProtNLM"/>
    </source>
</evidence>
<dbReference type="GO" id="GO:0016477">
    <property type="term" value="P:cell migration"/>
    <property type="evidence" value="ECO:0007669"/>
    <property type="project" value="TreeGrafter"/>
</dbReference>
<name>A0A1J4JSD2_9EUKA</name>
<dbReference type="AlphaFoldDB" id="A0A1J4JSD2"/>
<reference evidence="2" key="1">
    <citation type="submission" date="2016-10" db="EMBL/GenBank/DDBJ databases">
        <authorList>
            <person name="Benchimol M."/>
            <person name="Almeida L.G."/>
            <person name="Vasconcelos A.T."/>
            <person name="Perreira-Neves A."/>
            <person name="Rosa I.A."/>
            <person name="Tasca T."/>
            <person name="Bogo M.R."/>
            <person name="de Souza W."/>
        </authorList>
    </citation>
    <scope>NUCLEOTIDE SEQUENCE [LARGE SCALE GENOMIC DNA]</scope>
    <source>
        <strain evidence="2">K</strain>
    </source>
</reference>
<dbReference type="OrthoDB" id="18598at2759"/>
<dbReference type="InterPro" id="IPR032675">
    <property type="entry name" value="LRR_dom_sf"/>
</dbReference>
<organism evidence="2 3">
    <name type="scientific">Tritrichomonas foetus</name>
    <dbReference type="NCBI Taxonomy" id="1144522"/>
    <lineage>
        <taxon>Eukaryota</taxon>
        <taxon>Metamonada</taxon>
        <taxon>Parabasalia</taxon>
        <taxon>Tritrichomonadida</taxon>
        <taxon>Tritrichomonadidae</taxon>
        <taxon>Tritrichomonas</taxon>
    </lineage>
</organism>
<feature type="region of interest" description="Disordered" evidence="1">
    <location>
        <begin position="889"/>
        <end position="966"/>
    </location>
</feature>
<dbReference type="RefSeq" id="XP_068355091.1">
    <property type="nucleotide sequence ID" value="XM_068507726.1"/>
</dbReference>
<dbReference type="PANTHER" id="PTHR24112">
    <property type="entry name" value="LEUCINE-RICH REPEAT, ISOFORM F-RELATED"/>
    <property type="match status" value="1"/>
</dbReference>
<feature type="region of interest" description="Disordered" evidence="1">
    <location>
        <begin position="983"/>
        <end position="1025"/>
    </location>
</feature>
<protein>
    <recommendedName>
        <fullName evidence="4">Leucine Rich Repeat family protein</fullName>
    </recommendedName>
</protein>
<feature type="region of interest" description="Disordered" evidence="1">
    <location>
        <begin position="836"/>
        <end position="873"/>
    </location>
</feature>
<feature type="region of interest" description="Disordered" evidence="1">
    <location>
        <begin position="762"/>
        <end position="802"/>
    </location>
</feature>
<dbReference type="VEuPathDB" id="TrichDB:TRFO_31091"/>
<keyword evidence="3" id="KW-1185">Reference proteome</keyword>
<dbReference type="Proteomes" id="UP000179807">
    <property type="component" value="Unassembled WGS sequence"/>
</dbReference>
<gene>
    <name evidence="2" type="ORF">TRFO_31091</name>
</gene>
<dbReference type="EMBL" id="MLAK01000888">
    <property type="protein sequence ID" value="OHT01955.1"/>
    <property type="molecule type" value="Genomic_DNA"/>
</dbReference>
<evidence type="ECO:0000256" key="1">
    <source>
        <dbReference type="SAM" id="MobiDB-lite"/>
    </source>
</evidence>
<comment type="caution">
    <text evidence="2">The sequence shown here is derived from an EMBL/GenBank/DDBJ whole genome shotgun (WGS) entry which is preliminary data.</text>
</comment>
<dbReference type="GO" id="GO:0030027">
    <property type="term" value="C:lamellipodium"/>
    <property type="evidence" value="ECO:0007669"/>
    <property type="project" value="TreeGrafter"/>
</dbReference>
<feature type="compositionally biased region" description="Basic and acidic residues" evidence="1">
    <location>
        <begin position="856"/>
        <end position="865"/>
    </location>
</feature>
<accession>A0A1J4JSD2</accession>
<feature type="compositionally biased region" description="Basic residues" evidence="1">
    <location>
        <begin position="1052"/>
        <end position="1069"/>
    </location>
</feature>
<feature type="compositionally biased region" description="Basic and acidic residues" evidence="1">
    <location>
        <begin position="770"/>
        <end position="792"/>
    </location>
</feature>
<evidence type="ECO:0000313" key="2">
    <source>
        <dbReference type="EMBL" id="OHT01955.1"/>
    </source>
</evidence>
<feature type="compositionally biased region" description="Low complexity" evidence="1">
    <location>
        <begin position="937"/>
        <end position="954"/>
    </location>
</feature>
<dbReference type="GO" id="GO:0034315">
    <property type="term" value="P:regulation of Arp2/3 complex-mediated actin nucleation"/>
    <property type="evidence" value="ECO:0007669"/>
    <property type="project" value="TreeGrafter"/>
</dbReference>
<feature type="compositionally biased region" description="Basic and acidic residues" evidence="1">
    <location>
        <begin position="955"/>
        <end position="964"/>
    </location>
</feature>
<dbReference type="InterPro" id="IPR051279">
    <property type="entry name" value="PP1-Reg/Actin-Interact_Protein"/>
</dbReference>
<feature type="compositionally biased region" description="Low complexity" evidence="1">
    <location>
        <begin position="987"/>
        <end position="998"/>
    </location>
</feature>
<dbReference type="GO" id="GO:0005886">
    <property type="term" value="C:plasma membrane"/>
    <property type="evidence" value="ECO:0007669"/>
    <property type="project" value="TreeGrafter"/>
</dbReference>